<keyword evidence="9" id="KW-0573">Peptidoglycan synthesis</keyword>
<evidence type="ECO:0000256" key="4">
    <source>
        <dbReference type="ARBA" id="ARBA00022618"/>
    </source>
</evidence>
<feature type="transmembrane region" description="Helical" evidence="23">
    <location>
        <begin position="77"/>
        <end position="97"/>
    </location>
</feature>
<evidence type="ECO:0000256" key="11">
    <source>
        <dbReference type="ARBA" id="ARBA00023136"/>
    </source>
</evidence>
<evidence type="ECO:0000256" key="9">
    <source>
        <dbReference type="ARBA" id="ARBA00022984"/>
    </source>
</evidence>
<keyword evidence="13" id="KW-0961">Cell wall biogenesis/degradation</keyword>
<evidence type="ECO:0000256" key="3">
    <source>
        <dbReference type="ARBA" id="ARBA00022475"/>
    </source>
</evidence>
<feature type="transmembrane region" description="Helical" evidence="23">
    <location>
        <begin position="12"/>
        <end position="32"/>
    </location>
</feature>
<dbReference type="NCBIfam" id="TIGR02614">
    <property type="entry name" value="ftsW"/>
    <property type="match status" value="1"/>
</dbReference>
<feature type="transmembrane region" description="Helical" evidence="23">
    <location>
        <begin position="137"/>
        <end position="160"/>
    </location>
</feature>
<evidence type="ECO:0000256" key="20">
    <source>
        <dbReference type="ARBA" id="ARBA00049902"/>
    </source>
</evidence>
<feature type="transmembrane region" description="Helical" evidence="23">
    <location>
        <begin position="308"/>
        <end position="329"/>
    </location>
</feature>
<dbReference type="InterPro" id="IPR013437">
    <property type="entry name" value="FtsW"/>
</dbReference>
<feature type="region of interest" description="Disordered" evidence="22">
    <location>
        <begin position="365"/>
        <end position="398"/>
    </location>
</feature>
<evidence type="ECO:0000256" key="8">
    <source>
        <dbReference type="ARBA" id="ARBA00022960"/>
    </source>
</evidence>
<dbReference type="GO" id="GO:0008955">
    <property type="term" value="F:peptidoglycan glycosyltransferase activity"/>
    <property type="evidence" value="ECO:0007669"/>
    <property type="project" value="UniProtKB-EC"/>
</dbReference>
<dbReference type="InterPro" id="IPR018365">
    <property type="entry name" value="Cell_cycle_FtsW-rel_CS"/>
</dbReference>
<comment type="pathway">
    <text evidence="2">Cell wall biogenesis; peptidoglycan biosynthesis.</text>
</comment>
<dbReference type="Proteomes" id="UP000318138">
    <property type="component" value="Chromosome"/>
</dbReference>
<evidence type="ECO:0000256" key="21">
    <source>
        <dbReference type="ARBA" id="ARBA00049966"/>
    </source>
</evidence>
<keyword evidence="6" id="KW-0808">Transferase</keyword>
<dbReference type="GO" id="GO:0005886">
    <property type="term" value="C:plasma membrane"/>
    <property type="evidence" value="ECO:0007669"/>
    <property type="project" value="UniProtKB-SubCell"/>
</dbReference>
<keyword evidence="3" id="KW-1003">Cell membrane</keyword>
<dbReference type="GO" id="GO:0071555">
    <property type="term" value="P:cell wall organization"/>
    <property type="evidence" value="ECO:0007669"/>
    <property type="project" value="UniProtKB-KW"/>
</dbReference>
<keyword evidence="11 23" id="KW-0472">Membrane</keyword>
<comment type="subcellular location">
    <subcellularLocation>
        <location evidence="1">Cell membrane</location>
        <topology evidence="1">Multi-pass membrane protein</topology>
    </subcellularLocation>
</comment>
<dbReference type="AlphaFoldDB" id="A0A859FIP0"/>
<evidence type="ECO:0000256" key="7">
    <source>
        <dbReference type="ARBA" id="ARBA00022692"/>
    </source>
</evidence>
<dbReference type="PANTHER" id="PTHR30474:SF2">
    <property type="entry name" value="PEPTIDOGLYCAN GLYCOSYLTRANSFERASE FTSW-RELATED"/>
    <property type="match status" value="1"/>
</dbReference>
<evidence type="ECO:0000256" key="2">
    <source>
        <dbReference type="ARBA" id="ARBA00004752"/>
    </source>
</evidence>
<dbReference type="GO" id="GO:0051301">
    <property type="term" value="P:cell division"/>
    <property type="evidence" value="ECO:0007669"/>
    <property type="project" value="UniProtKB-KW"/>
</dbReference>
<evidence type="ECO:0000256" key="23">
    <source>
        <dbReference type="SAM" id="Phobius"/>
    </source>
</evidence>
<evidence type="ECO:0000256" key="17">
    <source>
        <dbReference type="ARBA" id="ARBA00041185"/>
    </source>
</evidence>
<keyword evidence="25" id="KW-1185">Reference proteome</keyword>
<evidence type="ECO:0000256" key="1">
    <source>
        <dbReference type="ARBA" id="ARBA00004651"/>
    </source>
</evidence>
<gene>
    <name evidence="24" type="primary">ftsW</name>
    <name evidence="24" type="ORF">FLK61_36250</name>
</gene>
<sequence length="398" mass="44182">MEAEKRKLYIDWYLITVIAILTAFGLVMVYSASFVEGYQDHDNMRYFFNRQLQFLLIGSVMFTFLMFFPYRHYQKLIIPILFLCFALLIAVLIPGVGNTVNGATRWIQIGPFGLQASEFVKLGAIIYLSYIYSRKQAYINSFLGGFMPPLIIVGGFFFLIMMQPDLGTGMSIVLVAILIAFFSGARYLHLFAIGSVAAGVMYWYANSEQYRLDRLIGFRTPFELEQTQGFQLVQSYIAIAHGGLTGAGLGNSVQKLFYLPEAHTDFILAIVSEELGFLGIVFLFSAILFLIGRGVLIGARCKDAFGSLLAFGIVFQLSIQIILNAGAVSGMLPITGIPFPFVSYGGSSLLVTMMSMGVLANVSRRTEKDRQEKRGIPEQAKEEPAVSASARTSYSYSK</sequence>
<feature type="transmembrane region" description="Helical" evidence="23">
    <location>
        <begin position="187"/>
        <end position="205"/>
    </location>
</feature>
<evidence type="ECO:0000256" key="18">
    <source>
        <dbReference type="ARBA" id="ARBA00041418"/>
    </source>
</evidence>
<dbReference type="PANTHER" id="PTHR30474">
    <property type="entry name" value="CELL CYCLE PROTEIN"/>
    <property type="match status" value="1"/>
</dbReference>
<feature type="transmembrane region" description="Helical" evidence="23">
    <location>
        <begin position="109"/>
        <end position="130"/>
    </location>
</feature>
<evidence type="ECO:0000313" key="25">
    <source>
        <dbReference type="Proteomes" id="UP000318138"/>
    </source>
</evidence>
<keyword evidence="10 23" id="KW-1133">Transmembrane helix</keyword>
<dbReference type="KEGG" id="psua:FLK61_36250"/>
<dbReference type="GO" id="GO:0015648">
    <property type="term" value="F:lipid-linked peptidoglycan transporter activity"/>
    <property type="evidence" value="ECO:0007669"/>
    <property type="project" value="TreeGrafter"/>
</dbReference>
<feature type="compositionally biased region" description="Polar residues" evidence="22">
    <location>
        <begin position="389"/>
        <end position="398"/>
    </location>
</feature>
<evidence type="ECO:0000256" key="10">
    <source>
        <dbReference type="ARBA" id="ARBA00022989"/>
    </source>
</evidence>
<dbReference type="GO" id="GO:0032153">
    <property type="term" value="C:cell division site"/>
    <property type="evidence" value="ECO:0007669"/>
    <property type="project" value="TreeGrafter"/>
</dbReference>
<comment type="similarity">
    <text evidence="16">Belongs to the SEDS family. FtsW subfamily.</text>
</comment>
<dbReference type="InterPro" id="IPR001182">
    <property type="entry name" value="FtsW/RodA"/>
</dbReference>
<feature type="transmembrane region" description="Helical" evidence="23">
    <location>
        <begin position="341"/>
        <end position="362"/>
    </location>
</feature>
<evidence type="ECO:0000256" key="16">
    <source>
        <dbReference type="ARBA" id="ARBA00038053"/>
    </source>
</evidence>
<comment type="function">
    <text evidence="21">Peptidoglycan polymerase that is essential for cell division.</text>
</comment>
<dbReference type="EC" id="2.4.99.28" evidence="19"/>
<evidence type="ECO:0000256" key="15">
    <source>
        <dbReference type="ARBA" id="ARBA00033270"/>
    </source>
</evidence>
<keyword evidence="4" id="KW-0132">Cell division</keyword>
<feature type="transmembrane region" description="Helical" evidence="23">
    <location>
        <begin position="275"/>
        <end position="296"/>
    </location>
</feature>
<dbReference type="GO" id="GO:0008360">
    <property type="term" value="P:regulation of cell shape"/>
    <property type="evidence" value="ECO:0007669"/>
    <property type="project" value="UniProtKB-KW"/>
</dbReference>
<evidence type="ECO:0000256" key="12">
    <source>
        <dbReference type="ARBA" id="ARBA00023306"/>
    </source>
</evidence>
<feature type="compositionally biased region" description="Basic and acidic residues" evidence="22">
    <location>
        <begin position="365"/>
        <end position="384"/>
    </location>
</feature>
<evidence type="ECO:0000256" key="22">
    <source>
        <dbReference type="SAM" id="MobiDB-lite"/>
    </source>
</evidence>
<dbReference type="GO" id="GO:0009252">
    <property type="term" value="P:peptidoglycan biosynthetic process"/>
    <property type="evidence" value="ECO:0007669"/>
    <property type="project" value="UniProtKB-KW"/>
</dbReference>
<feature type="transmembrane region" description="Helical" evidence="23">
    <location>
        <begin position="52"/>
        <end position="70"/>
    </location>
</feature>
<evidence type="ECO:0000256" key="6">
    <source>
        <dbReference type="ARBA" id="ARBA00022679"/>
    </source>
</evidence>
<dbReference type="PROSITE" id="PS00428">
    <property type="entry name" value="FTSW_RODA_SPOVE"/>
    <property type="match status" value="1"/>
</dbReference>
<protein>
    <recommendedName>
        <fullName evidence="17">Probable peptidoglycan glycosyltransferase FtsW</fullName>
        <ecNumber evidence="19">2.4.99.28</ecNumber>
    </recommendedName>
    <alternativeName>
        <fullName evidence="18">Cell division protein FtsW</fullName>
    </alternativeName>
    <alternativeName>
        <fullName evidence="15">Cell wall polymerase</fullName>
    </alternativeName>
    <alternativeName>
        <fullName evidence="14">Peptidoglycan polymerase</fullName>
    </alternativeName>
</protein>
<comment type="catalytic activity">
    <reaction evidence="20">
        <text>[GlcNAc-(1-&gt;4)-Mur2Ac(oyl-L-Ala-gamma-D-Glu-L-Lys-D-Ala-D-Ala)](n)-di-trans,octa-cis-undecaprenyl diphosphate + beta-D-GlcNAc-(1-&gt;4)-Mur2Ac(oyl-L-Ala-gamma-D-Glu-L-Lys-D-Ala-D-Ala)-di-trans,octa-cis-undecaprenyl diphosphate = [GlcNAc-(1-&gt;4)-Mur2Ac(oyl-L-Ala-gamma-D-Glu-L-Lys-D-Ala-D-Ala)](n+1)-di-trans,octa-cis-undecaprenyl diphosphate + di-trans,octa-cis-undecaprenyl diphosphate + H(+)</text>
        <dbReference type="Rhea" id="RHEA:23708"/>
        <dbReference type="Rhea" id="RHEA-COMP:9602"/>
        <dbReference type="Rhea" id="RHEA-COMP:9603"/>
        <dbReference type="ChEBI" id="CHEBI:15378"/>
        <dbReference type="ChEBI" id="CHEBI:58405"/>
        <dbReference type="ChEBI" id="CHEBI:60033"/>
        <dbReference type="ChEBI" id="CHEBI:78435"/>
        <dbReference type="EC" id="2.4.99.28"/>
    </reaction>
</comment>
<evidence type="ECO:0000256" key="13">
    <source>
        <dbReference type="ARBA" id="ARBA00023316"/>
    </source>
</evidence>
<keyword evidence="7 23" id="KW-0812">Transmembrane</keyword>
<dbReference type="RefSeq" id="WP_176010099.1">
    <property type="nucleotide sequence ID" value="NZ_CP041372.2"/>
</dbReference>
<accession>A0A859FIP0</accession>
<keyword evidence="12" id="KW-0131">Cell cycle</keyword>
<evidence type="ECO:0000256" key="19">
    <source>
        <dbReference type="ARBA" id="ARBA00044770"/>
    </source>
</evidence>
<keyword evidence="8" id="KW-0133">Cell shape</keyword>
<proteinExistence type="inferred from homology"/>
<evidence type="ECO:0000256" key="5">
    <source>
        <dbReference type="ARBA" id="ARBA00022676"/>
    </source>
</evidence>
<dbReference type="Pfam" id="PF01098">
    <property type="entry name" value="FTSW_RODA_SPOVE"/>
    <property type="match status" value="1"/>
</dbReference>
<feature type="transmembrane region" description="Helical" evidence="23">
    <location>
        <begin position="166"/>
        <end position="182"/>
    </location>
</feature>
<dbReference type="EMBL" id="CP041372">
    <property type="protein sequence ID" value="QKS72115.1"/>
    <property type="molecule type" value="Genomic_DNA"/>
</dbReference>
<name>A0A859FIP0_9BACI</name>
<evidence type="ECO:0000313" key="24">
    <source>
        <dbReference type="EMBL" id="QKS72115.1"/>
    </source>
</evidence>
<organism evidence="24 25">
    <name type="scientific">Paenalkalicoccus suaedae</name>
    <dbReference type="NCBI Taxonomy" id="2592382"/>
    <lineage>
        <taxon>Bacteria</taxon>
        <taxon>Bacillati</taxon>
        <taxon>Bacillota</taxon>
        <taxon>Bacilli</taxon>
        <taxon>Bacillales</taxon>
        <taxon>Bacillaceae</taxon>
        <taxon>Paenalkalicoccus</taxon>
    </lineage>
</organism>
<keyword evidence="5" id="KW-0328">Glycosyltransferase</keyword>
<reference evidence="25" key="1">
    <citation type="submission" date="2019-07" db="EMBL/GenBank/DDBJ databases">
        <title>Bacillus alkalisoli sp. nov. isolated from saline soil.</title>
        <authorList>
            <person name="Sun J.-Q."/>
            <person name="Xu L."/>
        </authorList>
    </citation>
    <scope>NUCLEOTIDE SEQUENCE [LARGE SCALE GENOMIC DNA]</scope>
    <source>
        <strain evidence="25">M4U3P1</strain>
    </source>
</reference>
<evidence type="ECO:0000256" key="14">
    <source>
        <dbReference type="ARBA" id="ARBA00032370"/>
    </source>
</evidence>